<sequence length="162" mass="18383">MSAITLPSFLEYLRAFNSRSYEPQHAFYSPSITLALPDGTLNGSAAIREHYAKVHARFSEAVVPLEILRNDRHIVLIKQTVFSAREPVPEFCGHKFEKGDVMVLSALILYDFDDEGKIVRAKVNTTGMEFLGGRKSFKEVVSEIKAKAEEEWGCWQDSWENL</sequence>
<dbReference type="OrthoDB" id="4828938at2759"/>
<protein>
    <recommendedName>
        <fullName evidence="1">SnoaL-like domain-containing protein</fullName>
    </recommendedName>
</protein>
<dbReference type="InterPro" id="IPR037401">
    <property type="entry name" value="SnoaL-like"/>
</dbReference>
<dbReference type="EMBL" id="WWBZ02000001">
    <property type="protein sequence ID" value="KAF4314223.1"/>
    <property type="molecule type" value="Genomic_DNA"/>
</dbReference>
<dbReference type="InterPro" id="IPR032710">
    <property type="entry name" value="NTF2-like_dom_sf"/>
</dbReference>
<dbReference type="AlphaFoldDB" id="A0A8H4JAX8"/>
<keyword evidence="3" id="KW-1185">Reference proteome</keyword>
<comment type="caution">
    <text evidence="2">The sequence shown here is derived from an EMBL/GenBank/DDBJ whole genome shotgun (WGS) entry which is preliminary data.</text>
</comment>
<dbReference type="SUPFAM" id="SSF54427">
    <property type="entry name" value="NTF2-like"/>
    <property type="match status" value="1"/>
</dbReference>
<dbReference type="Proteomes" id="UP000572817">
    <property type="component" value="Unassembled WGS sequence"/>
</dbReference>
<name>A0A8H4JAX8_9PEZI</name>
<feature type="domain" description="SnoaL-like" evidence="1">
    <location>
        <begin position="11"/>
        <end position="120"/>
    </location>
</feature>
<gene>
    <name evidence="2" type="ORF">GTA08_BOTSDO00704</name>
</gene>
<reference evidence="2" key="1">
    <citation type="submission" date="2020-04" db="EMBL/GenBank/DDBJ databases">
        <title>Genome Assembly and Annotation of Botryosphaeria dothidea sdau 11-99, a Latent Pathogen of Apple Fruit Ring Rot in China.</title>
        <authorList>
            <person name="Yu C."/>
            <person name="Diao Y."/>
            <person name="Lu Q."/>
            <person name="Zhao J."/>
            <person name="Cui S."/>
            <person name="Peng C."/>
            <person name="He B."/>
            <person name="Liu H."/>
        </authorList>
    </citation>
    <scope>NUCLEOTIDE SEQUENCE [LARGE SCALE GENOMIC DNA]</scope>
    <source>
        <strain evidence="2">Sdau11-99</strain>
    </source>
</reference>
<dbReference type="Gene3D" id="3.10.450.50">
    <property type="match status" value="1"/>
</dbReference>
<evidence type="ECO:0000259" key="1">
    <source>
        <dbReference type="Pfam" id="PF12680"/>
    </source>
</evidence>
<organism evidence="2 3">
    <name type="scientific">Botryosphaeria dothidea</name>
    <dbReference type="NCBI Taxonomy" id="55169"/>
    <lineage>
        <taxon>Eukaryota</taxon>
        <taxon>Fungi</taxon>
        <taxon>Dikarya</taxon>
        <taxon>Ascomycota</taxon>
        <taxon>Pezizomycotina</taxon>
        <taxon>Dothideomycetes</taxon>
        <taxon>Dothideomycetes incertae sedis</taxon>
        <taxon>Botryosphaeriales</taxon>
        <taxon>Botryosphaeriaceae</taxon>
        <taxon>Botryosphaeria</taxon>
    </lineage>
</organism>
<accession>A0A8H4JAX8</accession>
<evidence type="ECO:0000313" key="2">
    <source>
        <dbReference type="EMBL" id="KAF4314223.1"/>
    </source>
</evidence>
<evidence type="ECO:0000313" key="3">
    <source>
        <dbReference type="Proteomes" id="UP000572817"/>
    </source>
</evidence>
<dbReference type="Pfam" id="PF12680">
    <property type="entry name" value="SnoaL_2"/>
    <property type="match status" value="1"/>
</dbReference>
<proteinExistence type="predicted"/>